<gene>
    <name evidence="3" type="primary">LOC111435410</name>
</gene>
<protein>
    <submittedName>
        <fullName evidence="3">Protein PATRONUS 1-like isoform X1</fullName>
    </submittedName>
</protein>
<evidence type="ECO:0000256" key="1">
    <source>
        <dbReference type="SAM" id="MobiDB-lite"/>
    </source>
</evidence>
<dbReference type="PANTHER" id="PTHR35125">
    <property type="entry name" value="NEURON NAVIGATOR 1-LIKE-RELATED"/>
    <property type="match status" value="1"/>
</dbReference>
<dbReference type="GO" id="GO:0007346">
    <property type="term" value="P:regulation of mitotic cell cycle"/>
    <property type="evidence" value="ECO:0007669"/>
    <property type="project" value="InterPro"/>
</dbReference>
<keyword evidence="2" id="KW-1185">Reference proteome</keyword>
<dbReference type="GeneID" id="111435410"/>
<sequence length="231" mass="26183">MFGNGGKNLSKRWKSTTEKAPSSLRRVQFHCREDHRPLFIEENIITRMTSRVTPGRLIIPNENLGMTQKKFSADGNGKSSKIIHKKGIAGSGRKALNDITNKSSCRQDAPLRKQERAKEEIDVGGERFLHDHDKCVDARKATMSAFYLDLLLPGHDSLSKVGCHTSDQAKIDVDAPQCYPDPDELFIPELPNWSKYLAKQQSPPRSPLRWDFPSTSFSCQFEELNFVLTHE</sequence>
<name>A0A6J1ES26_CUCMO</name>
<dbReference type="PANTHER" id="PTHR35125:SF1">
    <property type="entry name" value="PROTEIN PATRONUS 2"/>
    <property type="match status" value="1"/>
</dbReference>
<dbReference type="RefSeq" id="XP_022928585.1">
    <property type="nucleotide sequence ID" value="XM_023072817.1"/>
</dbReference>
<evidence type="ECO:0000313" key="3">
    <source>
        <dbReference type="RefSeq" id="XP_022928585.1"/>
    </source>
</evidence>
<accession>A0A6J1ES26</accession>
<dbReference type="InterPro" id="IPR039326">
    <property type="entry name" value="Patronus"/>
</dbReference>
<dbReference type="KEGG" id="cmos:111435410"/>
<reference evidence="3" key="1">
    <citation type="submission" date="2025-08" db="UniProtKB">
        <authorList>
            <consortium name="RefSeq"/>
        </authorList>
    </citation>
    <scope>IDENTIFICATION</scope>
    <source>
        <tissue evidence="3">Young leaves</tissue>
    </source>
</reference>
<proteinExistence type="predicted"/>
<dbReference type="Proteomes" id="UP000504609">
    <property type="component" value="Unplaced"/>
</dbReference>
<feature type="region of interest" description="Disordered" evidence="1">
    <location>
        <begin position="1"/>
        <end position="24"/>
    </location>
</feature>
<evidence type="ECO:0000313" key="2">
    <source>
        <dbReference type="Proteomes" id="UP000504609"/>
    </source>
</evidence>
<organism evidence="2 3">
    <name type="scientific">Cucurbita moschata</name>
    <name type="common">Winter crookneck squash</name>
    <name type="synonym">Cucurbita pepo var. moschata</name>
    <dbReference type="NCBI Taxonomy" id="3662"/>
    <lineage>
        <taxon>Eukaryota</taxon>
        <taxon>Viridiplantae</taxon>
        <taxon>Streptophyta</taxon>
        <taxon>Embryophyta</taxon>
        <taxon>Tracheophyta</taxon>
        <taxon>Spermatophyta</taxon>
        <taxon>Magnoliopsida</taxon>
        <taxon>eudicotyledons</taxon>
        <taxon>Gunneridae</taxon>
        <taxon>Pentapetalae</taxon>
        <taxon>rosids</taxon>
        <taxon>fabids</taxon>
        <taxon>Cucurbitales</taxon>
        <taxon>Cucurbitaceae</taxon>
        <taxon>Cucurbiteae</taxon>
        <taxon>Cucurbita</taxon>
    </lineage>
</organism>
<dbReference type="AlphaFoldDB" id="A0A6J1ES26"/>